<evidence type="ECO:0000313" key="3">
    <source>
        <dbReference type="Proteomes" id="UP000701341"/>
    </source>
</evidence>
<gene>
    <name evidence="2" type="ORF">PCG10_008027</name>
</gene>
<reference evidence="2" key="1">
    <citation type="submission" date="2020-02" db="EMBL/GenBank/DDBJ databases">
        <authorList>
            <person name="Lichtner F.J."/>
        </authorList>
    </citation>
    <scope>NUCLEOTIDE SEQUENCE</scope>
    <source>
        <strain evidence="2">G10</strain>
    </source>
</reference>
<evidence type="ECO:0000313" key="2">
    <source>
        <dbReference type="EMBL" id="KAF7529317.1"/>
    </source>
</evidence>
<accession>A0A9P5L3C0</accession>
<organism evidence="2 3">
    <name type="scientific">Penicillium crustosum</name>
    <name type="common">Blue mold fungus</name>
    <dbReference type="NCBI Taxonomy" id="36656"/>
    <lineage>
        <taxon>Eukaryota</taxon>
        <taxon>Fungi</taxon>
        <taxon>Dikarya</taxon>
        <taxon>Ascomycota</taxon>
        <taxon>Pezizomycotina</taxon>
        <taxon>Eurotiomycetes</taxon>
        <taxon>Eurotiomycetidae</taxon>
        <taxon>Eurotiales</taxon>
        <taxon>Aspergillaceae</taxon>
        <taxon>Penicillium</taxon>
    </lineage>
</organism>
<feature type="region of interest" description="Disordered" evidence="1">
    <location>
        <begin position="92"/>
        <end position="143"/>
    </location>
</feature>
<feature type="compositionally biased region" description="Polar residues" evidence="1">
    <location>
        <begin position="100"/>
        <end position="121"/>
    </location>
</feature>
<protein>
    <submittedName>
        <fullName evidence="2">Uncharacterized protein</fullName>
    </submittedName>
</protein>
<dbReference type="Proteomes" id="UP000701341">
    <property type="component" value="Unassembled WGS sequence"/>
</dbReference>
<evidence type="ECO:0000256" key="1">
    <source>
        <dbReference type="SAM" id="MobiDB-lite"/>
    </source>
</evidence>
<comment type="caution">
    <text evidence="2">The sequence shown here is derived from an EMBL/GenBank/DDBJ whole genome shotgun (WGS) entry which is preliminary data.</text>
</comment>
<dbReference type="AlphaFoldDB" id="A0A9P5L3C0"/>
<keyword evidence="3" id="KW-1185">Reference proteome</keyword>
<dbReference type="EMBL" id="JAAOZQ010000006">
    <property type="protein sequence ID" value="KAF7529317.1"/>
    <property type="molecule type" value="Genomic_DNA"/>
</dbReference>
<proteinExistence type="predicted"/>
<name>A0A9P5L3C0_PENCR</name>
<sequence length="143" mass="15732">MAVMRPSKILGHEGIGSEIAVLTGELHAKQRRLEKEGRTVYTLATDGDLFRFFRITTEGQPGETQCRSGNNYQDPILLLTTVFDDAFIPPGARMIPPTTLEDTTGKTTHSDLQIVDGSSSPALRKAPISDEEETTQQKPPQHL</sequence>